<gene>
    <name evidence="1" type="ORF">LITE_LOCUS33856</name>
</gene>
<dbReference type="EMBL" id="CAMGYJ010000008">
    <property type="protein sequence ID" value="CAI0459139.1"/>
    <property type="molecule type" value="Genomic_DNA"/>
</dbReference>
<evidence type="ECO:0000313" key="2">
    <source>
        <dbReference type="Proteomes" id="UP001154282"/>
    </source>
</evidence>
<dbReference type="Proteomes" id="UP001154282">
    <property type="component" value="Unassembled WGS sequence"/>
</dbReference>
<name>A0AAV0NL67_9ROSI</name>
<proteinExistence type="predicted"/>
<reference evidence="1" key="1">
    <citation type="submission" date="2022-08" db="EMBL/GenBank/DDBJ databases">
        <authorList>
            <person name="Gutierrez-Valencia J."/>
        </authorList>
    </citation>
    <scope>NUCLEOTIDE SEQUENCE</scope>
</reference>
<evidence type="ECO:0000313" key="1">
    <source>
        <dbReference type="EMBL" id="CAI0459139.1"/>
    </source>
</evidence>
<dbReference type="AlphaFoldDB" id="A0AAV0NL67"/>
<sequence length="34" mass="3708">MSEAIDHSGASETLTKLKTKAKTNLVDTQNFTNI</sequence>
<protein>
    <submittedName>
        <fullName evidence="1">Uncharacterized protein</fullName>
    </submittedName>
</protein>
<accession>A0AAV0NL67</accession>
<keyword evidence="2" id="KW-1185">Reference proteome</keyword>
<organism evidence="1 2">
    <name type="scientific">Linum tenue</name>
    <dbReference type="NCBI Taxonomy" id="586396"/>
    <lineage>
        <taxon>Eukaryota</taxon>
        <taxon>Viridiplantae</taxon>
        <taxon>Streptophyta</taxon>
        <taxon>Embryophyta</taxon>
        <taxon>Tracheophyta</taxon>
        <taxon>Spermatophyta</taxon>
        <taxon>Magnoliopsida</taxon>
        <taxon>eudicotyledons</taxon>
        <taxon>Gunneridae</taxon>
        <taxon>Pentapetalae</taxon>
        <taxon>rosids</taxon>
        <taxon>fabids</taxon>
        <taxon>Malpighiales</taxon>
        <taxon>Linaceae</taxon>
        <taxon>Linum</taxon>
    </lineage>
</organism>
<comment type="caution">
    <text evidence="1">The sequence shown here is derived from an EMBL/GenBank/DDBJ whole genome shotgun (WGS) entry which is preliminary data.</text>
</comment>